<evidence type="ECO:0000256" key="4">
    <source>
        <dbReference type="ARBA" id="ARBA00022989"/>
    </source>
</evidence>
<comment type="subcellular location">
    <subcellularLocation>
        <location evidence="1">Membrane</location>
        <topology evidence="1">Multi-pass membrane protein</topology>
    </subcellularLocation>
</comment>
<feature type="transmembrane region" description="Helical" evidence="6">
    <location>
        <begin position="381"/>
        <end position="399"/>
    </location>
</feature>
<feature type="transmembrane region" description="Helical" evidence="6">
    <location>
        <begin position="224"/>
        <end position="243"/>
    </location>
</feature>
<proteinExistence type="predicted"/>
<reference evidence="7 8" key="1">
    <citation type="submission" date="2017-06" db="EMBL/GenBank/DDBJ databases">
        <title>Description of Avrilella dinanensis gen. nov. sp. nov.</title>
        <authorList>
            <person name="Leyer C."/>
            <person name="Sassi M."/>
            <person name="Minet J."/>
            <person name="Kayal S."/>
            <person name="Cattoir V."/>
        </authorList>
    </citation>
    <scope>NUCLEOTIDE SEQUENCE [LARGE SCALE GENOMIC DNA]</scope>
    <source>
        <strain evidence="7 8">UR159</strain>
    </source>
</reference>
<dbReference type="InterPro" id="IPR002293">
    <property type="entry name" value="AA/rel_permease1"/>
</dbReference>
<dbReference type="GO" id="GO:0015171">
    <property type="term" value="F:amino acid transmembrane transporter activity"/>
    <property type="evidence" value="ECO:0007669"/>
    <property type="project" value="TreeGrafter"/>
</dbReference>
<comment type="caution">
    <text evidence="7">The sequence shown here is derived from an EMBL/GenBank/DDBJ whole genome shotgun (WGS) entry which is preliminary data.</text>
</comment>
<feature type="transmembrane region" description="Helical" evidence="6">
    <location>
        <begin position="180"/>
        <end position="204"/>
    </location>
</feature>
<evidence type="ECO:0000256" key="1">
    <source>
        <dbReference type="ARBA" id="ARBA00004141"/>
    </source>
</evidence>
<name>A0A2M9R6K3_9FLAO</name>
<organism evidence="7 8">
    <name type="scientific">Avrilella dinanensis</name>
    <dbReference type="NCBI Taxonomy" id="2008672"/>
    <lineage>
        <taxon>Bacteria</taxon>
        <taxon>Pseudomonadati</taxon>
        <taxon>Bacteroidota</taxon>
        <taxon>Flavobacteriia</taxon>
        <taxon>Flavobacteriales</taxon>
        <taxon>Flavobacteriaceae</taxon>
        <taxon>Avrilella</taxon>
    </lineage>
</organism>
<dbReference type="PANTHER" id="PTHR43243">
    <property type="entry name" value="INNER MEMBRANE TRANSPORTER YGJI-RELATED"/>
    <property type="match status" value="1"/>
</dbReference>
<dbReference type="PANTHER" id="PTHR43243:SF4">
    <property type="entry name" value="CATIONIC AMINO ACID TRANSPORTER 4"/>
    <property type="match status" value="1"/>
</dbReference>
<feature type="transmembrane region" description="Helical" evidence="6">
    <location>
        <begin position="264"/>
        <end position="283"/>
    </location>
</feature>
<evidence type="ECO:0000256" key="2">
    <source>
        <dbReference type="ARBA" id="ARBA00022448"/>
    </source>
</evidence>
<accession>A0A2M9R6K3</accession>
<keyword evidence="4 6" id="KW-1133">Transmembrane helix</keyword>
<feature type="transmembrane region" description="Helical" evidence="6">
    <location>
        <begin position="325"/>
        <end position="348"/>
    </location>
</feature>
<evidence type="ECO:0000313" key="8">
    <source>
        <dbReference type="Proteomes" id="UP000231960"/>
    </source>
</evidence>
<dbReference type="RefSeq" id="WP_100678061.1">
    <property type="nucleotide sequence ID" value="NZ_NIPO01000001.1"/>
</dbReference>
<evidence type="ECO:0000256" key="6">
    <source>
        <dbReference type="SAM" id="Phobius"/>
    </source>
</evidence>
<dbReference type="GO" id="GO:0016020">
    <property type="term" value="C:membrane"/>
    <property type="evidence" value="ECO:0007669"/>
    <property type="project" value="UniProtKB-SubCell"/>
</dbReference>
<keyword evidence="3 6" id="KW-0812">Transmembrane</keyword>
<feature type="transmembrane region" description="Helical" evidence="6">
    <location>
        <begin position="405"/>
        <end position="422"/>
    </location>
</feature>
<dbReference type="Pfam" id="PF13520">
    <property type="entry name" value="AA_permease_2"/>
    <property type="match status" value="1"/>
</dbReference>
<keyword evidence="2" id="KW-0813">Transport</keyword>
<gene>
    <name evidence="7" type="ORF">CDL10_08080</name>
</gene>
<protein>
    <submittedName>
        <fullName evidence="7">Amino acid permease</fullName>
    </submittedName>
</protein>
<evidence type="ECO:0000256" key="5">
    <source>
        <dbReference type="ARBA" id="ARBA00023136"/>
    </source>
</evidence>
<keyword evidence="8" id="KW-1185">Reference proteome</keyword>
<feature type="transmembrane region" description="Helical" evidence="6">
    <location>
        <begin position="104"/>
        <end position="128"/>
    </location>
</feature>
<feature type="transmembrane region" description="Helical" evidence="6">
    <location>
        <begin position="434"/>
        <end position="454"/>
    </location>
</feature>
<evidence type="ECO:0000256" key="3">
    <source>
        <dbReference type="ARBA" id="ARBA00022692"/>
    </source>
</evidence>
<feature type="transmembrane region" description="Helical" evidence="6">
    <location>
        <begin position="526"/>
        <end position="546"/>
    </location>
</feature>
<dbReference type="Gene3D" id="1.20.1740.10">
    <property type="entry name" value="Amino acid/polyamine transporter I"/>
    <property type="match status" value="1"/>
</dbReference>
<sequence length="550" mass="59872">MSIFSRKPLNELLTEANATGEGSLKKTFGPWGLVALGVGAVIGAGLFSITGMAAGNFAGPSIMISFVVAALGCALAGLCYAEFASMIPVAGSAYTYSYATMGEFIAWVIGWDLVLEYAVGAATVASSWSGYLDALLQNYGYYLPPELLTTPFEGGWFNLPAVFIVVMMSLVLVKGTSESALVNTIIVILKVAIVLVFIFVGLKYVDTQNHTPFIPENTGNFGEFGFSGIIRGAAIVFFAYIGFDAVSTAAQETKNPKKAMPIGILGSLIICTVLYVAFAYVMTGVVDYKEFVSAEAGSHLAPVAIAIQNMGEMGADGLITPAYPWLNNMIIIAILLGYASVILVLLLGQSRVFYSMSKDGLLPKVFSNIHPKFQTPFKANMFFLVFVSLFAAFVPGNVVGEMTSIGTLFAFILVCMGVLIMRKTMPDAPRGFRTPLVPFVPVLGILVCFFMMAFLPLDTWVRLIVWMLIGLDVYFFYGMRHSRKSSTGTFLKDKKILSLITIILSIVLIVVALIHHHDTNGKDMVLYIFSLVFSTLHIIYFIYTYIRDKR</sequence>
<dbReference type="Proteomes" id="UP000231960">
    <property type="component" value="Unassembled WGS sequence"/>
</dbReference>
<dbReference type="OrthoDB" id="9762947at2"/>
<dbReference type="PIRSF" id="PIRSF006060">
    <property type="entry name" value="AA_transporter"/>
    <property type="match status" value="1"/>
</dbReference>
<feature type="transmembrane region" description="Helical" evidence="6">
    <location>
        <begin position="460"/>
        <end position="477"/>
    </location>
</feature>
<feature type="transmembrane region" description="Helical" evidence="6">
    <location>
        <begin position="155"/>
        <end position="173"/>
    </location>
</feature>
<keyword evidence="5 6" id="KW-0472">Membrane</keyword>
<evidence type="ECO:0000313" key="7">
    <source>
        <dbReference type="EMBL" id="PJR04502.1"/>
    </source>
</evidence>
<feature type="transmembrane region" description="Helical" evidence="6">
    <location>
        <begin position="497"/>
        <end position="514"/>
    </location>
</feature>
<dbReference type="AlphaFoldDB" id="A0A2M9R6K3"/>
<feature type="transmembrane region" description="Helical" evidence="6">
    <location>
        <begin position="61"/>
        <end position="83"/>
    </location>
</feature>
<feature type="transmembrane region" description="Helical" evidence="6">
    <location>
        <begin position="33"/>
        <end position="55"/>
    </location>
</feature>
<dbReference type="EMBL" id="NIPO01000001">
    <property type="protein sequence ID" value="PJR04502.1"/>
    <property type="molecule type" value="Genomic_DNA"/>
</dbReference>